<evidence type="ECO:0000313" key="2">
    <source>
        <dbReference type="EMBL" id="DAE18524.1"/>
    </source>
</evidence>
<reference evidence="2" key="1">
    <citation type="journal article" date="2021" name="Proc. Natl. Acad. Sci. U.S.A.">
        <title>A Catalog of Tens of Thousands of Viruses from Human Metagenomes Reveals Hidden Associations with Chronic Diseases.</title>
        <authorList>
            <person name="Tisza M.J."/>
            <person name="Buck C.B."/>
        </authorList>
    </citation>
    <scope>NUCLEOTIDE SEQUENCE</scope>
    <source>
        <strain evidence="2">CtgpD8</strain>
    </source>
</reference>
<dbReference type="EMBL" id="BK015657">
    <property type="protein sequence ID" value="DAE18524.1"/>
    <property type="molecule type" value="Genomic_DNA"/>
</dbReference>
<feature type="region of interest" description="Disordered" evidence="1">
    <location>
        <begin position="46"/>
        <end position="73"/>
    </location>
</feature>
<sequence>MEPAHSPFGLVGQIARDTGWSVDYIMRGVNYPMLILMWQDFPRHMPGRKKTTQEMVAERRNRNGQPKISPADYLQQLLDEEENTDESH</sequence>
<evidence type="ECO:0000256" key="1">
    <source>
        <dbReference type="SAM" id="MobiDB-lite"/>
    </source>
</evidence>
<protein>
    <submittedName>
        <fullName evidence="2">Uncharacterized protein</fullName>
    </submittedName>
</protein>
<name>A0A8S5QJ13_9CAUD</name>
<accession>A0A8S5QJ13</accession>
<proteinExistence type="predicted"/>
<organism evidence="2">
    <name type="scientific">Myoviridae sp. ctgpD8</name>
    <dbReference type="NCBI Taxonomy" id="2825149"/>
    <lineage>
        <taxon>Viruses</taxon>
        <taxon>Duplodnaviria</taxon>
        <taxon>Heunggongvirae</taxon>
        <taxon>Uroviricota</taxon>
        <taxon>Caudoviricetes</taxon>
    </lineage>
</organism>